<organism evidence="1 2">
    <name type="scientific">Diphasiastrum complanatum</name>
    <name type="common">Issler's clubmoss</name>
    <name type="synonym">Lycopodium complanatum</name>
    <dbReference type="NCBI Taxonomy" id="34168"/>
    <lineage>
        <taxon>Eukaryota</taxon>
        <taxon>Viridiplantae</taxon>
        <taxon>Streptophyta</taxon>
        <taxon>Embryophyta</taxon>
        <taxon>Tracheophyta</taxon>
        <taxon>Lycopodiopsida</taxon>
        <taxon>Lycopodiales</taxon>
        <taxon>Lycopodiaceae</taxon>
        <taxon>Lycopodioideae</taxon>
        <taxon>Diphasiastrum</taxon>
    </lineage>
</organism>
<comment type="caution">
    <text evidence="1">The sequence shown here is derived from an EMBL/GenBank/DDBJ whole genome shotgun (WGS) entry which is preliminary data.</text>
</comment>
<proteinExistence type="predicted"/>
<protein>
    <submittedName>
        <fullName evidence="1">Uncharacterized protein</fullName>
    </submittedName>
</protein>
<evidence type="ECO:0000313" key="2">
    <source>
        <dbReference type="Proteomes" id="UP001162992"/>
    </source>
</evidence>
<dbReference type="Proteomes" id="UP001162992">
    <property type="component" value="Chromosome 6"/>
</dbReference>
<dbReference type="EMBL" id="CM055097">
    <property type="protein sequence ID" value="KAJ7552497.1"/>
    <property type="molecule type" value="Genomic_DNA"/>
</dbReference>
<sequence length="107" mass="12202">MQSSLQAMFIRVKRKKTTYFLHCDPSETVLEIKQKLQSLSDNHVDDQRLVLVATQQVLEDHKTLADQKVENDAVVALTLKIPETGQWEDVSIEKPADYQSLLDSESC</sequence>
<accession>A0ACC2DEX5</accession>
<reference evidence="2" key="1">
    <citation type="journal article" date="2024" name="Proc. Natl. Acad. Sci. U.S.A.">
        <title>Extraordinary preservation of gene collinearity over three hundred million years revealed in homosporous lycophytes.</title>
        <authorList>
            <person name="Li C."/>
            <person name="Wickell D."/>
            <person name="Kuo L.Y."/>
            <person name="Chen X."/>
            <person name="Nie B."/>
            <person name="Liao X."/>
            <person name="Peng D."/>
            <person name="Ji J."/>
            <person name="Jenkins J."/>
            <person name="Williams M."/>
            <person name="Shu S."/>
            <person name="Plott C."/>
            <person name="Barry K."/>
            <person name="Rajasekar S."/>
            <person name="Grimwood J."/>
            <person name="Han X."/>
            <person name="Sun S."/>
            <person name="Hou Z."/>
            <person name="He W."/>
            <person name="Dai G."/>
            <person name="Sun C."/>
            <person name="Schmutz J."/>
            <person name="Leebens-Mack J.H."/>
            <person name="Li F.W."/>
            <person name="Wang L."/>
        </authorList>
    </citation>
    <scope>NUCLEOTIDE SEQUENCE [LARGE SCALE GENOMIC DNA]</scope>
    <source>
        <strain evidence="2">cv. PW_Plant_1</strain>
    </source>
</reference>
<gene>
    <name evidence="1" type="ORF">O6H91_06G058000</name>
</gene>
<evidence type="ECO:0000313" key="1">
    <source>
        <dbReference type="EMBL" id="KAJ7552497.1"/>
    </source>
</evidence>
<name>A0ACC2DEX5_DIPCM</name>
<keyword evidence="2" id="KW-1185">Reference proteome</keyword>